<protein>
    <recommendedName>
        <fullName evidence="2">Reverse transcriptase domain-containing protein</fullName>
    </recommendedName>
</protein>
<feature type="non-terminal residue" evidence="1">
    <location>
        <position position="1"/>
    </location>
</feature>
<gene>
    <name evidence="1" type="ORF">CM83_12333</name>
</gene>
<proteinExistence type="predicted"/>
<organism evidence="1">
    <name type="scientific">Lygus hesperus</name>
    <name type="common">Western plant bug</name>
    <dbReference type="NCBI Taxonomy" id="30085"/>
    <lineage>
        <taxon>Eukaryota</taxon>
        <taxon>Metazoa</taxon>
        <taxon>Ecdysozoa</taxon>
        <taxon>Arthropoda</taxon>
        <taxon>Hexapoda</taxon>
        <taxon>Insecta</taxon>
        <taxon>Pterygota</taxon>
        <taxon>Neoptera</taxon>
        <taxon>Paraneoptera</taxon>
        <taxon>Hemiptera</taxon>
        <taxon>Heteroptera</taxon>
        <taxon>Panheteroptera</taxon>
        <taxon>Cimicomorpha</taxon>
        <taxon>Miridae</taxon>
        <taxon>Mirini</taxon>
        <taxon>Lygus</taxon>
    </lineage>
</organism>
<evidence type="ECO:0000313" key="1">
    <source>
        <dbReference type="EMBL" id="JAG00504.1"/>
    </source>
</evidence>
<dbReference type="EMBL" id="GBHO01043100">
    <property type="protein sequence ID" value="JAG00504.1"/>
    <property type="molecule type" value="Transcribed_RNA"/>
</dbReference>
<reference evidence="1" key="1">
    <citation type="journal article" date="2014" name="PLoS ONE">
        <title>Transcriptome-Based Identification of ABC Transporters in the Western Tarnished Plant Bug Lygus hesperus.</title>
        <authorList>
            <person name="Hull J.J."/>
            <person name="Chaney K."/>
            <person name="Geib S.M."/>
            <person name="Fabrick J.A."/>
            <person name="Brent C.S."/>
            <person name="Walsh D."/>
            <person name="Lavine L.C."/>
        </authorList>
    </citation>
    <scope>NUCLEOTIDE SEQUENCE</scope>
</reference>
<accession>A0A0A9VXY7</accession>
<dbReference type="PANTHER" id="PTHR47027:SF29">
    <property type="entry name" value="C2H2-TYPE DOMAIN-CONTAINING PROTEIN"/>
    <property type="match status" value="1"/>
</dbReference>
<evidence type="ECO:0008006" key="2">
    <source>
        <dbReference type="Google" id="ProtNLM"/>
    </source>
</evidence>
<name>A0A0A9VXY7_LYGHE</name>
<reference evidence="1" key="2">
    <citation type="submission" date="2014-07" db="EMBL/GenBank/DDBJ databases">
        <authorList>
            <person name="Hull J."/>
        </authorList>
    </citation>
    <scope>NUCLEOTIDE SEQUENCE</scope>
</reference>
<dbReference type="AlphaFoldDB" id="A0A0A9VXY7"/>
<sequence length="152" mass="17100">DVDLSNPGGTLWNRMTQNMADADDIDMISRNLRELGDGLQRLERSAGEIGLSVNRQKTQYMFSTRREERMKPGTISLNGNIYSRTSSFRYLGTLLTEDNSMKQEIRARVAAGNRCYYALTRVFRARSLSRNVLTFLAEGVPDDGKASGALRL</sequence>
<dbReference type="PANTHER" id="PTHR47027">
    <property type="entry name" value="REVERSE TRANSCRIPTASE DOMAIN-CONTAINING PROTEIN"/>
    <property type="match status" value="1"/>
</dbReference>